<evidence type="ECO:0000256" key="2">
    <source>
        <dbReference type="ARBA" id="ARBA00022679"/>
    </source>
</evidence>
<dbReference type="PANTHER" id="PTHR18919:SF151">
    <property type="entry name" value="BLR2427 PROTEIN"/>
    <property type="match status" value="1"/>
</dbReference>
<dbReference type="InterPro" id="IPR020613">
    <property type="entry name" value="Thiolase_CS"/>
</dbReference>
<dbReference type="Gene3D" id="3.40.47.10">
    <property type="match status" value="1"/>
</dbReference>
<dbReference type="InterPro" id="IPR020617">
    <property type="entry name" value="Thiolase_C"/>
</dbReference>
<dbReference type="NCBIfam" id="NF006030">
    <property type="entry name" value="PRK08170.1"/>
    <property type="match status" value="1"/>
</dbReference>
<dbReference type="EMBL" id="LR699119">
    <property type="protein sequence ID" value="VVC75882.1"/>
    <property type="molecule type" value="Genomic_DNA"/>
</dbReference>
<dbReference type="InterPro" id="IPR002155">
    <property type="entry name" value="Thiolase"/>
</dbReference>
<sequence length="436" mass="47034">MTGKTTSYLRDVYIVDGARTPFLKAKGKPGPFSASDLAVNAGKELLKRQPFSANELNEVVIGCVMPSPDEANIGRVIAIRLGCGKTVPAWTVQRNCASGMQSLDSAAKDIAMGRHDLVLAGGTEAMSRAPLLFSENYTSWIAGLTGAKDWKGKIQAWSRFRPAYLKPVIALLRGLSDPLVNLSMGQTAENLAYRFNISRAEMDQFALESHQRTAAGQDNHYFGEVQPAFGSSGDFYLTDDGVRRDSSMERLATLKPFFDKKFGSVTAGNSSQISDGAALLLLASKEAVDKYRLPVLARIVDIQWAGVDPAEMGLGPVYATHKLLQHQKLSMDEIDFWEINEAFAAQVIGCLRAWESDEYCQKNLGLKSALGSIDKSRLNVDGGAIAIGHPVGASGARIVLHLIEVLRRNKAKKGIATICIGGGQGGAMLIENVSEV</sequence>
<dbReference type="OrthoDB" id="1402717at2"/>
<dbReference type="InterPro" id="IPR020616">
    <property type="entry name" value="Thiolase_N"/>
</dbReference>
<gene>
    <name evidence="8" type="primary">thlA_1</name>
    <name evidence="8" type="ORF">AQUSIP_11830</name>
</gene>
<dbReference type="CDD" id="cd00751">
    <property type="entry name" value="thiolase"/>
    <property type="match status" value="1"/>
</dbReference>
<evidence type="ECO:0000256" key="3">
    <source>
        <dbReference type="ARBA" id="ARBA00023315"/>
    </source>
</evidence>
<dbReference type="NCBIfam" id="TIGR01930">
    <property type="entry name" value="AcCoA-C-Actrans"/>
    <property type="match status" value="1"/>
</dbReference>
<name>A0A5E4PHF0_9COXI</name>
<evidence type="ECO:0000256" key="5">
    <source>
        <dbReference type="RuleBase" id="RU003557"/>
    </source>
</evidence>
<evidence type="ECO:0000256" key="4">
    <source>
        <dbReference type="PIRSR" id="PIRSR000429-1"/>
    </source>
</evidence>
<dbReference type="InterPro" id="IPR020610">
    <property type="entry name" value="Thiolase_AS"/>
</dbReference>
<accession>A0A5E4PHF0</accession>
<evidence type="ECO:0000259" key="7">
    <source>
        <dbReference type="Pfam" id="PF02803"/>
    </source>
</evidence>
<proteinExistence type="inferred from homology"/>
<keyword evidence="3 5" id="KW-0012">Acyltransferase</keyword>
<organism evidence="8 9">
    <name type="scientific">Aquicella siphonis</name>
    <dbReference type="NCBI Taxonomy" id="254247"/>
    <lineage>
        <taxon>Bacteria</taxon>
        <taxon>Pseudomonadati</taxon>
        <taxon>Pseudomonadota</taxon>
        <taxon>Gammaproteobacteria</taxon>
        <taxon>Legionellales</taxon>
        <taxon>Coxiellaceae</taxon>
        <taxon>Aquicella</taxon>
    </lineage>
</organism>
<feature type="domain" description="Thiolase C-terminal" evidence="7">
    <location>
        <begin position="294"/>
        <end position="431"/>
    </location>
</feature>
<comment type="similarity">
    <text evidence="1 5">Belongs to the thiolase-like superfamily. Thiolase family.</text>
</comment>
<dbReference type="Pfam" id="PF00108">
    <property type="entry name" value="Thiolase_N"/>
    <property type="match status" value="1"/>
</dbReference>
<dbReference type="SUPFAM" id="SSF53901">
    <property type="entry name" value="Thiolase-like"/>
    <property type="match status" value="2"/>
</dbReference>
<dbReference type="PANTHER" id="PTHR18919">
    <property type="entry name" value="ACETYL-COA C-ACYLTRANSFERASE"/>
    <property type="match status" value="1"/>
</dbReference>
<evidence type="ECO:0000259" key="6">
    <source>
        <dbReference type="Pfam" id="PF00108"/>
    </source>
</evidence>
<feature type="active site" description="Acyl-thioester intermediate" evidence="4">
    <location>
        <position position="96"/>
    </location>
</feature>
<evidence type="ECO:0000256" key="1">
    <source>
        <dbReference type="ARBA" id="ARBA00010982"/>
    </source>
</evidence>
<protein>
    <submittedName>
        <fullName evidence="8">Acetyl-CoA acetyltransferase</fullName>
    </submittedName>
</protein>
<dbReference type="Pfam" id="PF02803">
    <property type="entry name" value="Thiolase_C"/>
    <property type="match status" value="1"/>
</dbReference>
<dbReference type="KEGG" id="asip:AQUSIP_11830"/>
<feature type="active site" description="Proton acceptor" evidence="4">
    <location>
        <position position="389"/>
    </location>
</feature>
<dbReference type="RefSeq" id="WP_148339151.1">
    <property type="nucleotide sequence ID" value="NZ_LR699119.1"/>
</dbReference>
<evidence type="ECO:0000313" key="9">
    <source>
        <dbReference type="Proteomes" id="UP000324194"/>
    </source>
</evidence>
<dbReference type="AlphaFoldDB" id="A0A5E4PHF0"/>
<dbReference type="Proteomes" id="UP000324194">
    <property type="component" value="Chromosome 1"/>
</dbReference>
<dbReference type="PROSITE" id="PS00737">
    <property type="entry name" value="THIOLASE_2"/>
    <property type="match status" value="1"/>
</dbReference>
<dbReference type="PROSITE" id="PS00099">
    <property type="entry name" value="THIOLASE_3"/>
    <property type="match status" value="1"/>
</dbReference>
<dbReference type="InterPro" id="IPR016039">
    <property type="entry name" value="Thiolase-like"/>
</dbReference>
<evidence type="ECO:0000313" key="8">
    <source>
        <dbReference type="EMBL" id="VVC75882.1"/>
    </source>
</evidence>
<dbReference type="GO" id="GO:0003988">
    <property type="term" value="F:acetyl-CoA C-acyltransferase activity"/>
    <property type="evidence" value="ECO:0007669"/>
    <property type="project" value="UniProtKB-ARBA"/>
</dbReference>
<feature type="active site" description="Proton acceptor" evidence="4">
    <location>
        <position position="419"/>
    </location>
</feature>
<dbReference type="PIRSF" id="PIRSF000429">
    <property type="entry name" value="Ac-CoA_Ac_transf"/>
    <property type="match status" value="1"/>
</dbReference>
<keyword evidence="2 5" id="KW-0808">Transferase</keyword>
<keyword evidence="9" id="KW-1185">Reference proteome</keyword>
<feature type="domain" description="Thiolase N-terminal" evidence="6">
    <location>
        <begin position="12"/>
        <end position="285"/>
    </location>
</feature>
<reference evidence="8 9" key="1">
    <citation type="submission" date="2019-08" db="EMBL/GenBank/DDBJ databases">
        <authorList>
            <person name="Guy L."/>
        </authorList>
    </citation>
    <scope>NUCLEOTIDE SEQUENCE [LARGE SCALE GENOMIC DNA]</scope>
    <source>
        <strain evidence="8 9">SGT-108</strain>
    </source>
</reference>